<dbReference type="FunFam" id="1.20.1740.10:FF:000001">
    <property type="entry name" value="Amino acid permease"/>
    <property type="match status" value="1"/>
</dbReference>
<feature type="transmembrane region" description="Helical" evidence="7">
    <location>
        <begin position="476"/>
        <end position="496"/>
    </location>
</feature>
<feature type="transmembrane region" description="Helical" evidence="7">
    <location>
        <begin position="443"/>
        <end position="464"/>
    </location>
</feature>
<name>A0A0D0YU45_9LACO</name>
<feature type="transmembrane region" description="Helical" evidence="7">
    <location>
        <begin position="229"/>
        <end position="250"/>
    </location>
</feature>
<dbReference type="EMBL" id="AWTT01000047">
    <property type="protein sequence ID" value="KIS02794.1"/>
    <property type="molecule type" value="Genomic_DNA"/>
</dbReference>
<dbReference type="STRING" id="1335616.WDC_1625"/>
<comment type="subcellular location">
    <subcellularLocation>
        <location evidence="1">Membrane</location>
        <topology evidence="1">Multi-pass membrane protein</topology>
    </subcellularLocation>
</comment>
<organism evidence="9 10">
    <name type="scientific">Paucilactobacillus wasatchensis</name>
    <dbReference type="NCBI Taxonomy" id="1335616"/>
    <lineage>
        <taxon>Bacteria</taxon>
        <taxon>Bacillati</taxon>
        <taxon>Bacillota</taxon>
        <taxon>Bacilli</taxon>
        <taxon>Lactobacillales</taxon>
        <taxon>Lactobacillaceae</taxon>
        <taxon>Paucilactobacillus</taxon>
    </lineage>
</organism>
<keyword evidence="5 7" id="KW-1133">Transmembrane helix</keyword>
<dbReference type="Pfam" id="PF00324">
    <property type="entry name" value="AA_permease"/>
    <property type="match status" value="1"/>
</dbReference>
<dbReference type="GO" id="GO:0016020">
    <property type="term" value="C:membrane"/>
    <property type="evidence" value="ECO:0007669"/>
    <property type="project" value="UniProtKB-SubCell"/>
</dbReference>
<evidence type="ECO:0000256" key="2">
    <source>
        <dbReference type="ARBA" id="ARBA00022448"/>
    </source>
</evidence>
<feature type="transmembrane region" description="Helical" evidence="7">
    <location>
        <begin position="404"/>
        <end position="422"/>
    </location>
</feature>
<evidence type="ECO:0000256" key="7">
    <source>
        <dbReference type="SAM" id="Phobius"/>
    </source>
</evidence>
<feature type="transmembrane region" description="Helical" evidence="7">
    <location>
        <begin position="319"/>
        <end position="344"/>
    </location>
</feature>
<feature type="transmembrane region" description="Helical" evidence="7">
    <location>
        <begin position="194"/>
        <end position="217"/>
    </location>
</feature>
<dbReference type="InterPro" id="IPR004841">
    <property type="entry name" value="AA-permease/SLC12A_dom"/>
</dbReference>
<evidence type="ECO:0000256" key="3">
    <source>
        <dbReference type="ARBA" id="ARBA00022692"/>
    </source>
</evidence>
<sequence length="523" mass="56600">MFSVHKQRDPFNLAFLTLWMKQLRVAIVTQGGIKMGMETQSENGQMKRSLKTRHLSMIALGGSIGTGLFVASGSAISTAGPGGALVAYVAIGIMVYFLMTSLGEMATYMPLTGSFAAYSTKFVDPALGFAMGWNYWFNWAITIAVDVTTAGIVMNFWLPNVPGWIFSAVAMLLVFLINALSVSSFGEAEYWMAIIKVVTVIIFLAVGLLTIVGILGGPAIGFHNLTVKAAPFVGGIPPILSVFVVAGFSFQGTELIGITAGESETPEKSIPKAIHSTFWRILLFYILAIFVIACVLPYTSKDLLGSSASDIAISPFTLVFRRAGLAAAASVMNAVILTSVISAANSGMYASTRMLYSLSREGYAPKIFGLVNLRGIPMYALVGTTIIGAFTFLTGIFGPQIYQFLIAASGLTGFIAWLGIAISHYRFRKAFIKQGHSVAELKYHASLFPFGPIFALVLCIIVIIGQDLDAFAKMDWQAIGFTYMSIPLFVILFLYYKIRHKTHVIPLDEVDLSPKTKGESWEG</sequence>
<keyword evidence="6 7" id="KW-0472">Membrane</keyword>
<protein>
    <submittedName>
        <fullName evidence="9">Lysine-specific permease</fullName>
    </submittedName>
</protein>
<dbReference type="PANTHER" id="PTHR43341:SF1">
    <property type="entry name" value="GENERAL AMINO-ACID PERMEASE GAP1"/>
    <property type="match status" value="1"/>
</dbReference>
<accession>A0A0D0YU45</accession>
<evidence type="ECO:0000259" key="8">
    <source>
        <dbReference type="Pfam" id="PF00324"/>
    </source>
</evidence>
<gene>
    <name evidence="9" type="ORF">WDC_1625</name>
</gene>
<dbReference type="PROSITE" id="PS00218">
    <property type="entry name" value="AMINO_ACID_PERMEASE_1"/>
    <property type="match status" value="1"/>
</dbReference>
<feature type="transmembrane region" description="Helical" evidence="7">
    <location>
        <begin position="376"/>
        <end position="398"/>
    </location>
</feature>
<dbReference type="Gene3D" id="1.20.1740.10">
    <property type="entry name" value="Amino acid/polyamine transporter I"/>
    <property type="match status" value="1"/>
</dbReference>
<evidence type="ECO:0000256" key="6">
    <source>
        <dbReference type="ARBA" id="ARBA00023136"/>
    </source>
</evidence>
<dbReference type="PANTHER" id="PTHR43341">
    <property type="entry name" value="AMINO ACID PERMEASE"/>
    <property type="match status" value="1"/>
</dbReference>
<dbReference type="AlphaFoldDB" id="A0A0D0YU45"/>
<proteinExistence type="predicted"/>
<dbReference type="PIRSF" id="PIRSF006060">
    <property type="entry name" value="AA_transporter"/>
    <property type="match status" value="1"/>
</dbReference>
<comment type="caution">
    <text evidence="9">The sequence shown here is derived from an EMBL/GenBank/DDBJ whole genome shotgun (WGS) entry which is preliminary data.</text>
</comment>
<reference evidence="9 10" key="1">
    <citation type="submission" date="2013-08" db="EMBL/GenBank/DDBJ databases">
        <title>Lactobacillus wasatchii sp. WDC04, a late gas producing bacteria isolated from aged chedder cheese.</title>
        <authorList>
            <person name="Oberg C.J."/>
            <person name="Culumber M."/>
            <person name="McMahon D.J."/>
            <person name="Broadbent J.R."/>
            <person name="Oberg T.S."/>
            <person name="Ortaki F."/>
        </authorList>
    </citation>
    <scope>NUCLEOTIDE SEQUENCE [LARGE SCALE GENOMIC DNA]</scope>
    <source>
        <strain evidence="9 10">WDC04</strain>
    </source>
</reference>
<evidence type="ECO:0000256" key="1">
    <source>
        <dbReference type="ARBA" id="ARBA00004141"/>
    </source>
</evidence>
<keyword evidence="3 7" id="KW-0812">Transmembrane</keyword>
<evidence type="ECO:0000313" key="10">
    <source>
        <dbReference type="Proteomes" id="UP000032279"/>
    </source>
</evidence>
<keyword evidence="10" id="KW-1185">Reference proteome</keyword>
<feature type="transmembrane region" description="Helical" evidence="7">
    <location>
        <begin position="164"/>
        <end position="182"/>
    </location>
</feature>
<keyword evidence="4" id="KW-0029">Amino-acid transport</keyword>
<dbReference type="InterPro" id="IPR004840">
    <property type="entry name" value="Amino_acid_permease_CS"/>
</dbReference>
<feature type="transmembrane region" description="Helical" evidence="7">
    <location>
        <begin position="82"/>
        <end position="99"/>
    </location>
</feature>
<feature type="transmembrane region" description="Helical" evidence="7">
    <location>
        <begin position="55"/>
        <end position="76"/>
    </location>
</feature>
<dbReference type="InterPro" id="IPR050524">
    <property type="entry name" value="APC_YAT"/>
</dbReference>
<keyword evidence="2" id="KW-0813">Transport</keyword>
<dbReference type="Proteomes" id="UP000032279">
    <property type="component" value="Unassembled WGS sequence"/>
</dbReference>
<feature type="domain" description="Amino acid permease/ SLC12A" evidence="8">
    <location>
        <begin position="54"/>
        <end position="503"/>
    </location>
</feature>
<dbReference type="PATRIC" id="fig|1335616.4.peg.1630"/>
<feature type="transmembrane region" description="Helical" evidence="7">
    <location>
        <begin position="136"/>
        <end position="158"/>
    </location>
</feature>
<evidence type="ECO:0000256" key="4">
    <source>
        <dbReference type="ARBA" id="ARBA00022970"/>
    </source>
</evidence>
<dbReference type="GO" id="GO:0015171">
    <property type="term" value="F:amino acid transmembrane transporter activity"/>
    <property type="evidence" value="ECO:0007669"/>
    <property type="project" value="TreeGrafter"/>
</dbReference>
<evidence type="ECO:0000313" key="9">
    <source>
        <dbReference type="EMBL" id="KIS02794.1"/>
    </source>
</evidence>
<evidence type="ECO:0000256" key="5">
    <source>
        <dbReference type="ARBA" id="ARBA00022989"/>
    </source>
</evidence>
<feature type="transmembrane region" description="Helical" evidence="7">
    <location>
        <begin position="278"/>
        <end position="299"/>
    </location>
</feature>